<dbReference type="Pfam" id="PF00067">
    <property type="entry name" value="p450"/>
    <property type="match status" value="1"/>
</dbReference>
<evidence type="ECO:0000256" key="2">
    <source>
        <dbReference type="ARBA" id="ARBA00010617"/>
    </source>
</evidence>
<evidence type="ECO:0000256" key="6">
    <source>
        <dbReference type="ARBA" id="ARBA00023004"/>
    </source>
</evidence>
<organism evidence="10 11">
    <name type="scientific">Acropora cervicornis</name>
    <name type="common">Staghorn coral</name>
    <dbReference type="NCBI Taxonomy" id="6130"/>
    <lineage>
        <taxon>Eukaryota</taxon>
        <taxon>Metazoa</taxon>
        <taxon>Cnidaria</taxon>
        <taxon>Anthozoa</taxon>
        <taxon>Hexacorallia</taxon>
        <taxon>Scleractinia</taxon>
        <taxon>Astrocoeniina</taxon>
        <taxon>Acroporidae</taxon>
        <taxon>Acropora</taxon>
    </lineage>
</organism>
<evidence type="ECO:0000256" key="8">
    <source>
        <dbReference type="PIRSR" id="PIRSR602401-1"/>
    </source>
</evidence>
<keyword evidence="4 8" id="KW-0479">Metal-binding</keyword>
<dbReference type="GO" id="GO:0008203">
    <property type="term" value="P:cholesterol metabolic process"/>
    <property type="evidence" value="ECO:0007669"/>
    <property type="project" value="TreeGrafter"/>
</dbReference>
<evidence type="ECO:0000256" key="1">
    <source>
        <dbReference type="ARBA" id="ARBA00001971"/>
    </source>
</evidence>
<dbReference type="PANTHER" id="PTHR24279">
    <property type="entry name" value="CYTOCHROME P450"/>
    <property type="match status" value="1"/>
</dbReference>
<dbReference type="GO" id="GO:0071375">
    <property type="term" value="P:cellular response to peptide hormone stimulus"/>
    <property type="evidence" value="ECO:0007669"/>
    <property type="project" value="TreeGrafter"/>
</dbReference>
<dbReference type="PROSITE" id="PS00086">
    <property type="entry name" value="CYTOCHROME_P450"/>
    <property type="match status" value="1"/>
</dbReference>
<dbReference type="GO" id="GO:0005743">
    <property type="term" value="C:mitochondrial inner membrane"/>
    <property type="evidence" value="ECO:0007669"/>
    <property type="project" value="TreeGrafter"/>
</dbReference>
<keyword evidence="11" id="KW-1185">Reference proteome</keyword>
<sequence length="73" mass="8500">MIRIPLYAMGRDPEMFDDPQQYKPERWLRDDTQRSLYNAFASLPFGFGPRMCIGKITSNDIEVMSLSIKQKLA</sequence>
<feature type="binding site" description="axial binding residue" evidence="8">
    <location>
        <position position="52"/>
    </location>
    <ligand>
        <name>heme</name>
        <dbReference type="ChEBI" id="CHEBI:30413"/>
    </ligand>
    <ligandPart>
        <name>Fe</name>
        <dbReference type="ChEBI" id="CHEBI:18248"/>
    </ligandPart>
</feature>
<evidence type="ECO:0000256" key="3">
    <source>
        <dbReference type="ARBA" id="ARBA00022617"/>
    </source>
</evidence>
<dbReference type="PANTHER" id="PTHR24279:SF120">
    <property type="entry name" value="CYTOCHROME P450"/>
    <property type="match status" value="1"/>
</dbReference>
<evidence type="ECO:0000256" key="4">
    <source>
        <dbReference type="ARBA" id="ARBA00022723"/>
    </source>
</evidence>
<dbReference type="PRINTS" id="PR00463">
    <property type="entry name" value="EP450I"/>
</dbReference>
<accession>A0AAD9QEA8</accession>
<dbReference type="GO" id="GO:0005506">
    <property type="term" value="F:iron ion binding"/>
    <property type="evidence" value="ECO:0007669"/>
    <property type="project" value="InterPro"/>
</dbReference>
<dbReference type="GO" id="GO:0006704">
    <property type="term" value="P:glucocorticoid biosynthetic process"/>
    <property type="evidence" value="ECO:0007669"/>
    <property type="project" value="TreeGrafter"/>
</dbReference>
<reference evidence="10" key="1">
    <citation type="journal article" date="2023" name="G3 (Bethesda)">
        <title>Whole genome assembly and annotation of the endangered Caribbean coral Acropora cervicornis.</title>
        <authorList>
            <person name="Selwyn J.D."/>
            <person name="Vollmer S.V."/>
        </authorList>
    </citation>
    <scope>NUCLEOTIDE SEQUENCE</scope>
    <source>
        <strain evidence="10">K2</strain>
    </source>
</reference>
<evidence type="ECO:0000256" key="7">
    <source>
        <dbReference type="ARBA" id="ARBA00023033"/>
    </source>
</evidence>
<dbReference type="GO" id="GO:0016705">
    <property type="term" value="F:oxidoreductase activity, acting on paired donors, with incorporation or reduction of molecular oxygen"/>
    <property type="evidence" value="ECO:0007669"/>
    <property type="project" value="InterPro"/>
</dbReference>
<evidence type="ECO:0000256" key="5">
    <source>
        <dbReference type="ARBA" id="ARBA00023002"/>
    </source>
</evidence>
<dbReference type="SUPFAM" id="SSF48264">
    <property type="entry name" value="Cytochrome P450"/>
    <property type="match status" value="1"/>
</dbReference>
<name>A0AAD9QEA8_ACRCE</name>
<evidence type="ECO:0000313" key="10">
    <source>
        <dbReference type="EMBL" id="KAK2559782.1"/>
    </source>
</evidence>
<dbReference type="GO" id="GO:0006700">
    <property type="term" value="P:C21-steroid hormone biosynthetic process"/>
    <property type="evidence" value="ECO:0007669"/>
    <property type="project" value="TreeGrafter"/>
</dbReference>
<evidence type="ECO:0000256" key="9">
    <source>
        <dbReference type="RuleBase" id="RU000461"/>
    </source>
</evidence>
<dbReference type="Gene3D" id="1.10.630.10">
    <property type="entry name" value="Cytochrome P450"/>
    <property type="match status" value="1"/>
</dbReference>
<reference evidence="10" key="2">
    <citation type="journal article" date="2023" name="Science">
        <title>Genomic signatures of disease resistance in endangered staghorn corals.</title>
        <authorList>
            <person name="Vollmer S.V."/>
            <person name="Selwyn J.D."/>
            <person name="Despard B.A."/>
            <person name="Roesel C.L."/>
        </authorList>
    </citation>
    <scope>NUCLEOTIDE SEQUENCE</scope>
    <source>
        <strain evidence="10">K2</strain>
    </source>
</reference>
<dbReference type="GO" id="GO:0034650">
    <property type="term" value="P:cortisol metabolic process"/>
    <property type="evidence" value="ECO:0007669"/>
    <property type="project" value="TreeGrafter"/>
</dbReference>
<dbReference type="AlphaFoldDB" id="A0AAD9QEA8"/>
<dbReference type="Proteomes" id="UP001249851">
    <property type="component" value="Unassembled WGS sequence"/>
</dbReference>
<dbReference type="InterPro" id="IPR017972">
    <property type="entry name" value="Cyt_P450_CS"/>
</dbReference>
<dbReference type="InterPro" id="IPR036396">
    <property type="entry name" value="Cyt_P450_sf"/>
</dbReference>
<keyword evidence="7 9" id="KW-0503">Monooxygenase</keyword>
<protein>
    <submittedName>
        <fullName evidence="10">Cholesterol side-chain cleavage enzyme</fullName>
    </submittedName>
</protein>
<comment type="caution">
    <text evidence="10">The sequence shown here is derived from an EMBL/GenBank/DDBJ whole genome shotgun (WGS) entry which is preliminary data.</text>
</comment>
<dbReference type="InterPro" id="IPR050479">
    <property type="entry name" value="CYP11_CYP27_families"/>
</dbReference>
<gene>
    <name evidence="10" type="ORF">P5673_017879</name>
</gene>
<keyword evidence="5 9" id="KW-0560">Oxidoreductase</keyword>
<dbReference type="InterPro" id="IPR001128">
    <property type="entry name" value="Cyt_P450"/>
</dbReference>
<proteinExistence type="inferred from homology"/>
<keyword evidence="6 8" id="KW-0408">Iron</keyword>
<keyword evidence="3 8" id="KW-0349">Heme</keyword>
<comment type="similarity">
    <text evidence="2 9">Belongs to the cytochrome P450 family.</text>
</comment>
<comment type="cofactor">
    <cofactor evidence="1 8">
        <name>heme</name>
        <dbReference type="ChEBI" id="CHEBI:30413"/>
    </cofactor>
</comment>
<evidence type="ECO:0000313" key="11">
    <source>
        <dbReference type="Proteomes" id="UP001249851"/>
    </source>
</evidence>
<dbReference type="InterPro" id="IPR002401">
    <property type="entry name" value="Cyt_P450_E_grp-I"/>
</dbReference>
<dbReference type="EMBL" id="JARQWQ010000039">
    <property type="protein sequence ID" value="KAK2559782.1"/>
    <property type="molecule type" value="Genomic_DNA"/>
</dbReference>
<dbReference type="GO" id="GO:0004497">
    <property type="term" value="F:monooxygenase activity"/>
    <property type="evidence" value="ECO:0007669"/>
    <property type="project" value="UniProtKB-KW"/>
</dbReference>
<dbReference type="GO" id="GO:0020037">
    <property type="term" value="F:heme binding"/>
    <property type="evidence" value="ECO:0007669"/>
    <property type="project" value="InterPro"/>
</dbReference>